<keyword evidence="1" id="KW-0175">Coiled coil</keyword>
<name>A0A0F8BIT7_CERFI</name>
<feature type="region of interest" description="Disordered" evidence="2">
    <location>
        <begin position="174"/>
        <end position="207"/>
    </location>
</feature>
<dbReference type="EMBL" id="LBBL01000697">
    <property type="protein sequence ID" value="KKF92088.1"/>
    <property type="molecule type" value="Genomic_DNA"/>
</dbReference>
<feature type="compositionally biased region" description="Acidic residues" evidence="2">
    <location>
        <begin position="182"/>
        <end position="191"/>
    </location>
</feature>
<feature type="region of interest" description="Disordered" evidence="2">
    <location>
        <begin position="447"/>
        <end position="478"/>
    </location>
</feature>
<dbReference type="Proteomes" id="UP000034841">
    <property type="component" value="Unassembled WGS sequence"/>
</dbReference>
<keyword evidence="4" id="KW-1185">Reference proteome</keyword>
<feature type="compositionally biased region" description="Basic and acidic residues" evidence="2">
    <location>
        <begin position="10"/>
        <end position="19"/>
    </location>
</feature>
<evidence type="ECO:0000313" key="3">
    <source>
        <dbReference type="EMBL" id="KKF92088.1"/>
    </source>
</evidence>
<comment type="caution">
    <text evidence="3">The sequence shown here is derived from an EMBL/GenBank/DDBJ whole genome shotgun (WGS) entry which is preliminary data.</text>
</comment>
<feature type="compositionally biased region" description="Acidic residues" evidence="2">
    <location>
        <begin position="42"/>
        <end position="51"/>
    </location>
</feature>
<feature type="compositionally biased region" description="Low complexity" evidence="2">
    <location>
        <begin position="456"/>
        <end position="465"/>
    </location>
</feature>
<dbReference type="AlphaFoldDB" id="A0A0F8BIT7"/>
<protein>
    <submittedName>
        <fullName evidence="3">Uncharacterized protein</fullName>
    </submittedName>
</protein>
<sequence length="610" mass="67864">MSQARNARASVRDESRDQFNTDNEAGASDVDDRLSEDGRYEDAEDEDGDDEAGLREQLGQGNDAQAAEALKAMKKDLQKVYRTRYHDTARGTITGAIEKMQKDEATLVDLVAKTHMISKVQVDAYLDQYVDTLEEKERRRLAEKKARQAKKYRDDLKLARTKAKKALERMAIQHGLEHDSDSGSDEDDGVEEVPGPEGPAARPDKRHARFTTPLSEAVTPEIPEANMFYRESAGSFRRRDPLSDIRQMTRKEANTWFNSNLAGMRVRLEGKKNWKDWVVQLRGALVDYGQSQVSEVSGLNDYFDNALKKLMYRTVTTDIGDKLQASHSSEEMFNMLERTYGTSATTDVMTATSELFRIRWDQAMTVDEFGIKYKSAYQAYKMKVCALPRKSVVAHLMLLVDRRSSSLTLELSDRIEGHWASQNVDDLIVSFVDWLCTRCREFNPKFDSKSGDSKGKPTGKSAGQAAGNGSGGAPRGDNKDSNIICRHCKKKGHREAKCWVRNPELHPAKTQGQAHTADGAAPAEAACVEDDDAELDADELVQTVFQQEESLVAGDMGRSVSDCGVEKVSCADGQALALKVLDHESTGHAYTVKGHSMRNEHPGACGCQGW</sequence>
<gene>
    <name evidence="3" type="ORF">CFO_g5559</name>
</gene>
<accession>A0A0F8BIT7</accession>
<proteinExistence type="predicted"/>
<organism evidence="3 4">
    <name type="scientific">Ceratocystis fimbriata f. sp. platani</name>
    <dbReference type="NCBI Taxonomy" id="88771"/>
    <lineage>
        <taxon>Eukaryota</taxon>
        <taxon>Fungi</taxon>
        <taxon>Dikarya</taxon>
        <taxon>Ascomycota</taxon>
        <taxon>Pezizomycotina</taxon>
        <taxon>Sordariomycetes</taxon>
        <taxon>Hypocreomycetidae</taxon>
        <taxon>Microascales</taxon>
        <taxon>Ceratocystidaceae</taxon>
        <taxon>Ceratocystis</taxon>
    </lineage>
</organism>
<feature type="region of interest" description="Disordered" evidence="2">
    <location>
        <begin position="1"/>
        <end position="66"/>
    </location>
</feature>
<evidence type="ECO:0000256" key="1">
    <source>
        <dbReference type="SAM" id="Coils"/>
    </source>
</evidence>
<reference evidence="3 4" key="1">
    <citation type="submission" date="2015-04" db="EMBL/GenBank/DDBJ databases">
        <title>Genome sequence of Ceratocystis platani, a major pathogen of plane trees.</title>
        <authorList>
            <person name="Belbahri L."/>
        </authorList>
    </citation>
    <scope>NUCLEOTIDE SEQUENCE [LARGE SCALE GENOMIC DNA]</scope>
    <source>
        <strain evidence="3 4">CFO</strain>
    </source>
</reference>
<feature type="compositionally biased region" description="Basic and acidic residues" evidence="2">
    <location>
        <begin position="30"/>
        <end position="41"/>
    </location>
</feature>
<feature type="coiled-coil region" evidence="1">
    <location>
        <begin position="142"/>
        <end position="169"/>
    </location>
</feature>
<evidence type="ECO:0000256" key="2">
    <source>
        <dbReference type="SAM" id="MobiDB-lite"/>
    </source>
</evidence>
<evidence type="ECO:0000313" key="4">
    <source>
        <dbReference type="Proteomes" id="UP000034841"/>
    </source>
</evidence>